<accession>A0ABS3HP13</accession>
<keyword evidence="2" id="KW-1185">Reference proteome</keyword>
<dbReference type="PROSITE" id="PS51257">
    <property type="entry name" value="PROKAR_LIPOPROTEIN"/>
    <property type="match status" value="1"/>
</dbReference>
<evidence type="ECO:0008006" key="3">
    <source>
        <dbReference type="Google" id="ProtNLM"/>
    </source>
</evidence>
<protein>
    <recommendedName>
        <fullName evidence="3">Lipoprotein</fullName>
    </recommendedName>
</protein>
<reference evidence="1 2" key="1">
    <citation type="submission" date="2021-03" db="EMBL/GenBank/DDBJ databases">
        <title>Enterococcal diversity collection.</title>
        <authorList>
            <person name="Gilmore M.S."/>
            <person name="Schwartzman J."/>
            <person name="Van Tyne D."/>
            <person name="Martin M."/>
            <person name="Earl A.M."/>
            <person name="Manson A.L."/>
            <person name="Straub T."/>
            <person name="Salamzade R."/>
            <person name="Saavedra J."/>
            <person name="Lebreton F."/>
            <person name="Prichula J."/>
            <person name="Schaufler K."/>
            <person name="Gaca A."/>
            <person name="Sgardioli B."/>
            <person name="Wagenaar J."/>
            <person name="Strong T."/>
        </authorList>
    </citation>
    <scope>NUCLEOTIDE SEQUENCE [LARGE SCALE GENOMIC DNA]</scope>
    <source>
        <strain evidence="1 2">DIV0080</strain>
    </source>
</reference>
<gene>
    <name evidence="1" type="ORF">DOK76_00295</name>
</gene>
<evidence type="ECO:0000313" key="1">
    <source>
        <dbReference type="EMBL" id="MBO0475484.1"/>
    </source>
</evidence>
<organism evidence="1 2">
    <name type="scientific">Candidatus Vagococcus giribetii</name>
    <dbReference type="NCBI Taxonomy" id="2230876"/>
    <lineage>
        <taxon>Bacteria</taxon>
        <taxon>Bacillati</taxon>
        <taxon>Bacillota</taxon>
        <taxon>Bacilli</taxon>
        <taxon>Lactobacillales</taxon>
        <taxon>Enterococcaceae</taxon>
        <taxon>Vagococcus</taxon>
    </lineage>
</organism>
<dbReference type="Proteomes" id="UP000664857">
    <property type="component" value="Unassembled WGS sequence"/>
</dbReference>
<sequence>MNKKLIVVGLSSLMIMTGCQTKNKEVKEQETKQSTEELVYEDIQTEYGKVLDVNGNEVSLKMGTLKEEEQQKESDTGGMDAGVMTEAATAAEGAGLESQLEYSDKTTEIKIDAGLEISSQGKDVGINGIKKGSLVAIDKDKKGKILKITLLD</sequence>
<comment type="caution">
    <text evidence="1">The sequence shown here is derived from an EMBL/GenBank/DDBJ whole genome shotgun (WGS) entry which is preliminary data.</text>
</comment>
<proteinExistence type="predicted"/>
<dbReference type="RefSeq" id="WP_206964079.1">
    <property type="nucleotide sequence ID" value="NZ_JAFLVX010000002.1"/>
</dbReference>
<dbReference type="EMBL" id="JAFLVX010000002">
    <property type="protein sequence ID" value="MBO0475484.1"/>
    <property type="molecule type" value="Genomic_DNA"/>
</dbReference>
<evidence type="ECO:0000313" key="2">
    <source>
        <dbReference type="Proteomes" id="UP000664857"/>
    </source>
</evidence>
<name>A0ABS3HP13_9ENTE</name>